<dbReference type="Proteomes" id="UP000193144">
    <property type="component" value="Unassembled WGS sequence"/>
</dbReference>
<evidence type="ECO:0000256" key="8">
    <source>
        <dbReference type="RuleBase" id="RU364140"/>
    </source>
</evidence>
<dbReference type="GO" id="GO:0006357">
    <property type="term" value="P:regulation of transcription by RNA polymerase II"/>
    <property type="evidence" value="ECO:0007669"/>
    <property type="project" value="InterPro"/>
</dbReference>
<keyword evidence="6 8" id="KW-0539">Nucleus</keyword>
<evidence type="ECO:0000256" key="9">
    <source>
        <dbReference type="SAM" id="MobiDB-lite"/>
    </source>
</evidence>
<dbReference type="PANTHER" id="PTHR13114">
    <property type="entry name" value="MEDIATOR OF RNA POLYMERASE II TRANSCRIPTION SUBUNIT 17"/>
    <property type="match status" value="1"/>
</dbReference>
<evidence type="ECO:0000256" key="6">
    <source>
        <dbReference type="ARBA" id="ARBA00023242"/>
    </source>
</evidence>
<reference evidence="10 11" key="1">
    <citation type="submission" date="2016-07" db="EMBL/GenBank/DDBJ databases">
        <title>Pervasive Adenine N6-methylation of Active Genes in Fungi.</title>
        <authorList>
            <consortium name="DOE Joint Genome Institute"/>
            <person name="Mondo S.J."/>
            <person name="Dannebaum R.O."/>
            <person name="Kuo R.C."/>
            <person name="Labutti K."/>
            <person name="Haridas S."/>
            <person name="Kuo A."/>
            <person name="Salamov A."/>
            <person name="Ahrendt S.R."/>
            <person name="Lipzen A."/>
            <person name="Sullivan W."/>
            <person name="Andreopoulos W.B."/>
            <person name="Clum A."/>
            <person name="Lindquist E."/>
            <person name="Daum C."/>
            <person name="Ramamoorthy G.K."/>
            <person name="Gryganskyi A."/>
            <person name="Culley D."/>
            <person name="Magnuson J.K."/>
            <person name="James T.Y."/>
            <person name="O'Malley M.A."/>
            <person name="Stajich J.E."/>
            <person name="Spatafora J.W."/>
            <person name="Visel A."/>
            <person name="Grigoriev I.V."/>
        </authorList>
    </citation>
    <scope>NUCLEOTIDE SEQUENCE [LARGE SCALE GENOMIC DNA]</scope>
    <source>
        <strain evidence="10 11">CBS 115471</strain>
    </source>
</reference>
<comment type="subunit">
    <text evidence="8">Component of the Mediator complex.</text>
</comment>
<comment type="subcellular location">
    <subcellularLocation>
        <location evidence="1 8">Nucleus</location>
    </subcellularLocation>
</comment>
<keyword evidence="8" id="KW-0010">Activator</keyword>
<evidence type="ECO:0000256" key="2">
    <source>
        <dbReference type="ARBA" id="ARBA00005635"/>
    </source>
</evidence>
<feature type="compositionally biased region" description="Basic and acidic residues" evidence="9">
    <location>
        <begin position="62"/>
        <end position="78"/>
    </location>
</feature>
<keyword evidence="4 8" id="KW-0805">Transcription regulation</keyword>
<dbReference type="OrthoDB" id="5319830at2759"/>
<gene>
    <name evidence="8" type="primary">MED17</name>
    <name evidence="10" type="ORF">BCR34DRAFT_492736</name>
</gene>
<dbReference type="InterPro" id="IPR019313">
    <property type="entry name" value="Mediator_Med17"/>
</dbReference>
<keyword evidence="11" id="KW-1185">Reference proteome</keyword>
<dbReference type="STRING" id="1231657.A0A1Y1YY42"/>
<dbReference type="EMBL" id="MCFA01000152">
    <property type="protein sequence ID" value="ORY02942.1"/>
    <property type="molecule type" value="Genomic_DNA"/>
</dbReference>
<dbReference type="AlphaFoldDB" id="A0A1Y1YY42"/>
<evidence type="ECO:0000256" key="7">
    <source>
        <dbReference type="ARBA" id="ARBA00032014"/>
    </source>
</evidence>
<organism evidence="10 11">
    <name type="scientific">Clohesyomyces aquaticus</name>
    <dbReference type="NCBI Taxonomy" id="1231657"/>
    <lineage>
        <taxon>Eukaryota</taxon>
        <taxon>Fungi</taxon>
        <taxon>Dikarya</taxon>
        <taxon>Ascomycota</taxon>
        <taxon>Pezizomycotina</taxon>
        <taxon>Dothideomycetes</taxon>
        <taxon>Pleosporomycetidae</taxon>
        <taxon>Pleosporales</taxon>
        <taxon>Lindgomycetaceae</taxon>
        <taxon>Clohesyomyces</taxon>
    </lineage>
</organism>
<evidence type="ECO:0000256" key="1">
    <source>
        <dbReference type="ARBA" id="ARBA00004123"/>
    </source>
</evidence>
<feature type="region of interest" description="Disordered" evidence="9">
    <location>
        <begin position="51"/>
        <end position="78"/>
    </location>
</feature>
<protein>
    <recommendedName>
        <fullName evidence="3 8">Mediator of RNA polymerase II transcription subunit 17</fullName>
    </recommendedName>
    <alternativeName>
        <fullName evidence="7 8">Mediator complex subunit 17</fullName>
    </alternativeName>
</protein>
<sequence>MSASGSVTNVALRPWPTSSRDKLTPLEIHAQIAQLTTERGHLRYITEESLQNEIDTGTDPSKVAKNDAKDDKEKGAPTRQERLMEIQATGRNMYTKLEWSTFWTSNMIDLISLILSKDPSKRVDGAFSARFKEQNIPHGSYGLDKGSSGEENDKGALTREAITLEKKKRRLVGMGSRMEALDKGIDDILAAANELETEVRKETRYWSEILSVSEKGWSLQKLRKDAPHSPFAVHYGFQEASDHFKARRMAPLRMDKDGGIILDPALSLKPKTLRVRVTADNKVLGTAALPPTGDLSDLGIEKSIQLARDSLFEEELYHEMSMERRQLGSFGVQLRDSCIHLPVPDLAGGPTSKTILIDLVARDERPVDDYRAMDTGDHAEDWLAEKTAEALRTLLSHEHHMRGHRRAQIPPPLTQHRRQNPAPPLLRTVLTFFHHTSAVNVLQKYLDRTTEVLNSAGLVVSGDIVRETSWAHVTDTIHTSQASELSAVDRLIEGVLKPFDGVATLTLPSSNKARPEQINVTIRTYMGAPIFGAEYKVTLPPSLGNVLDLPVDHPREFRFTSTPELESYLDWIISLDLAHTLVPREYGARAIIADMIPPRVSIWTKEGKEGIKKDLAVELERGIIKLNFGIIQTAAGPTGGGDFSWDGAQGAASFREKVKEFTDPK</sequence>
<proteinExistence type="inferred from homology"/>
<evidence type="ECO:0000313" key="11">
    <source>
        <dbReference type="Proteomes" id="UP000193144"/>
    </source>
</evidence>
<dbReference type="GO" id="GO:0016592">
    <property type="term" value="C:mediator complex"/>
    <property type="evidence" value="ECO:0007669"/>
    <property type="project" value="InterPro"/>
</dbReference>
<comment type="function">
    <text evidence="8">Component of the Mediator complex, a coactivator involved in the regulated transcription of nearly all RNA polymerase II-dependent genes. Mediator functions as a bridge to convey information from gene-specific regulatory proteins to the basal RNA polymerase II transcription machinery. Mediator is recruited to promoters by direct interactions with regulatory proteins and serves as a scaffold for the assembly of a functional preinitiation complex with RNA polymerase II and the general transcription factors.</text>
</comment>
<dbReference type="GO" id="GO:0003712">
    <property type="term" value="F:transcription coregulator activity"/>
    <property type="evidence" value="ECO:0007669"/>
    <property type="project" value="InterPro"/>
</dbReference>
<comment type="similarity">
    <text evidence="2 8">Belongs to the Mediator complex subunit 17 family.</text>
</comment>
<evidence type="ECO:0000256" key="3">
    <source>
        <dbReference type="ARBA" id="ARBA00019610"/>
    </source>
</evidence>
<dbReference type="GO" id="GO:0070847">
    <property type="term" value="C:core mediator complex"/>
    <property type="evidence" value="ECO:0007669"/>
    <property type="project" value="TreeGrafter"/>
</dbReference>
<name>A0A1Y1YY42_9PLEO</name>
<dbReference type="Pfam" id="PF10156">
    <property type="entry name" value="Med17"/>
    <property type="match status" value="1"/>
</dbReference>
<evidence type="ECO:0000313" key="10">
    <source>
        <dbReference type="EMBL" id="ORY02942.1"/>
    </source>
</evidence>
<accession>A0A1Y1YY42</accession>
<comment type="caution">
    <text evidence="10">The sequence shown here is derived from an EMBL/GenBank/DDBJ whole genome shotgun (WGS) entry which is preliminary data.</text>
</comment>
<dbReference type="PANTHER" id="PTHR13114:SF7">
    <property type="entry name" value="MEDIATOR OF RNA POLYMERASE II TRANSCRIPTION SUBUNIT 17"/>
    <property type="match status" value="1"/>
</dbReference>
<evidence type="ECO:0000256" key="4">
    <source>
        <dbReference type="ARBA" id="ARBA00023015"/>
    </source>
</evidence>
<keyword evidence="5 8" id="KW-0804">Transcription</keyword>
<evidence type="ECO:0000256" key="5">
    <source>
        <dbReference type="ARBA" id="ARBA00023163"/>
    </source>
</evidence>